<feature type="transmembrane region" description="Helical" evidence="1">
    <location>
        <begin position="40"/>
        <end position="65"/>
    </location>
</feature>
<dbReference type="PATRIC" id="fig|1473.5.peg.940"/>
<proteinExistence type="predicted"/>
<reference evidence="3" key="1">
    <citation type="submission" date="2015-07" db="EMBL/GenBank/DDBJ databases">
        <title>Fjat-10053 dsm26.</title>
        <authorList>
            <person name="Liu B."/>
            <person name="Wang J."/>
            <person name="Zhu Y."/>
            <person name="Liu G."/>
            <person name="Chen Q."/>
            <person name="Chen Z."/>
            <person name="Lan J."/>
            <person name="Che J."/>
            <person name="Ge C."/>
            <person name="Shi H."/>
            <person name="Pan Z."/>
            <person name="Liu X."/>
        </authorList>
    </citation>
    <scope>NUCLEOTIDE SEQUENCE [LARGE SCALE GENOMIC DNA]</scope>
    <source>
        <strain evidence="3">DSM 26</strain>
    </source>
</reference>
<protein>
    <submittedName>
        <fullName evidence="2">Uncharacterized protein</fullName>
    </submittedName>
</protein>
<keyword evidence="3" id="KW-1185">Reference proteome</keyword>
<organism evidence="2 3">
    <name type="scientific">Virgibacillus pantothenticus</name>
    <dbReference type="NCBI Taxonomy" id="1473"/>
    <lineage>
        <taxon>Bacteria</taxon>
        <taxon>Bacillati</taxon>
        <taxon>Bacillota</taxon>
        <taxon>Bacilli</taxon>
        <taxon>Bacillales</taxon>
        <taxon>Bacillaceae</taxon>
        <taxon>Virgibacillus</taxon>
    </lineage>
</organism>
<feature type="transmembrane region" description="Helical" evidence="1">
    <location>
        <begin position="12"/>
        <end position="28"/>
    </location>
</feature>
<sequence length="77" mass="9419">MIFYTFDNCSKYMLIFLKFYPITSLLIYKQTVSNRVFKILSMLMINWFLYFTVIFSKKLLLYFIILKKKVEGYEVVN</sequence>
<dbReference type="Proteomes" id="UP000036780">
    <property type="component" value="Unassembled WGS sequence"/>
</dbReference>
<keyword evidence="1" id="KW-0472">Membrane</keyword>
<dbReference type="EMBL" id="LGTO01000007">
    <property type="protein sequence ID" value="KNE19235.1"/>
    <property type="molecule type" value="Genomic_DNA"/>
</dbReference>
<keyword evidence="1" id="KW-0812">Transmembrane</keyword>
<evidence type="ECO:0000256" key="1">
    <source>
        <dbReference type="SAM" id="Phobius"/>
    </source>
</evidence>
<dbReference type="AlphaFoldDB" id="A0A0L0QKT2"/>
<name>A0A0L0QKT2_VIRPA</name>
<gene>
    <name evidence="2" type="ORF">AFK71_11935</name>
</gene>
<keyword evidence="1" id="KW-1133">Transmembrane helix</keyword>
<evidence type="ECO:0000313" key="3">
    <source>
        <dbReference type="Proteomes" id="UP000036780"/>
    </source>
</evidence>
<accession>A0A0L0QKT2</accession>
<comment type="caution">
    <text evidence="2">The sequence shown here is derived from an EMBL/GenBank/DDBJ whole genome shotgun (WGS) entry which is preliminary data.</text>
</comment>
<evidence type="ECO:0000313" key="2">
    <source>
        <dbReference type="EMBL" id="KNE19235.1"/>
    </source>
</evidence>